<feature type="transmembrane region" description="Helical" evidence="7">
    <location>
        <begin position="125"/>
        <end position="146"/>
    </location>
</feature>
<sequence>MMQANGQATTTSVNMMAKDGVPPIGGSTKKHRQLVYKTATPVVFILFLLAIWQLGVRLLNTPKYLLPAPSDIWRAALKGFPDLLQAAGNTFAAALLGFLLSVLLGTAVALLMMASKWIRWGIQPYAVVLQTIPVVAIAPLVVIWLGPGMNSIVFISLIVAIFPIISNTNLGLSSTDRNLVQLMRMYKSGTWTTVWKLRFPYALPYMLGGMKISSGMAVIGAIIGEFVAGIGGGKGGLGMAITSAAVQMQTSFLFACTIAASLLGMAFYLSVAAISHFTLRHWHESAIGSDKD</sequence>
<dbReference type="PROSITE" id="PS50928">
    <property type="entry name" value="ABC_TM1"/>
    <property type="match status" value="1"/>
</dbReference>
<evidence type="ECO:0000259" key="8">
    <source>
        <dbReference type="PROSITE" id="PS50928"/>
    </source>
</evidence>
<dbReference type="RefSeq" id="WP_317981825.1">
    <property type="nucleotide sequence ID" value="NZ_BTCL01000024.1"/>
</dbReference>
<accession>A0ABQ6NSF8</accession>
<feature type="transmembrane region" description="Helical" evidence="7">
    <location>
        <begin position="91"/>
        <end position="113"/>
    </location>
</feature>
<comment type="similarity">
    <text evidence="7">Belongs to the binding-protein-dependent transport system permease family.</text>
</comment>
<protein>
    <submittedName>
        <fullName evidence="9">ABC transporter permease</fullName>
    </submittedName>
</protein>
<feature type="transmembrane region" description="Helical" evidence="7">
    <location>
        <begin position="34"/>
        <end position="55"/>
    </location>
</feature>
<feature type="domain" description="ABC transmembrane type-1" evidence="8">
    <location>
        <begin position="87"/>
        <end position="275"/>
    </location>
</feature>
<feature type="transmembrane region" description="Helical" evidence="7">
    <location>
        <begin position="152"/>
        <end position="172"/>
    </location>
</feature>
<keyword evidence="4 7" id="KW-0812">Transmembrane</keyword>
<evidence type="ECO:0000256" key="4">
    <source>
        <dbReference type="ARBA" id="ARBA00022692"/>
    </source>
</evidence>
<evidence type="ECO:0000313" key="9">
    <source>
        <dbReference type="EMBL" id="GMK48011.1"/>
    </source>
</evidence>
<feature type="transmembrane region" description="Helical" evidence="7">
    <location>
        <begin position="212"/>
        <end position="232"/>
    </location>
</feature>
<evidence type="ECO:0000256" key="1">
    <source>
        <dbReference type="ARBA" id="ARBA00004651"/>
    </source>
</evidence>
<evidence type="ECO:0000313" key="10">
    <source>
        <dbReference type="Proteomes" id="UP001285921"/>
    </source>
</evidence>
<dbReference type="Pfam" id="PF00528">
    <property type="entry name" value="BPD_transp_1"/>
    <property type="match status" value="1"/>
</dbReference>
<evidence type="ECO:0000256" key="2">
    <source>
        <dbReference type="ARBA" id="ARBA00022448"/>
    </source>
</evidence>
<gene>
    <name evidence="9" type="ORF">PghCCS26_51410</name>
</gene>
<keyword evidence="3" id="KW-1003">Cell membrane</keyword>
<dbReference type="PANTHER" id="PTHR30151">
    <property type="entry name" value="ALKANE SULFONATE ABC TRANSPORTER-RELATED, MEMBRANE SUBUNIT"/>
    <property type="match status" value="1"/>
</dbReference>
<dbReference type="CDD" id="cd06261">
    <property type="entry name" value="TM_PBP2"/>
    <property type="match status" value="1"/>
</dbReference>
<dbReference type="PANTHER" id="PTHR30151:SF41">
    <property type="entry name" value="ABC TRANSPORTER PERMEASE PROTEIN"/>
    <property type="match status" value="1"/>
</dbReference>
<dbReference type="EMBL" id="BTCL01000024">
    <property type="protein sequence ID" value="GMK48011.1"/>
    <property type="molecule type" value="Genomic_DNA"/>
</dbReference>
<name>A0ABQ6NSF8_9BACL</name>
<evidence type="ECO:0000256" key="6">
    <source>
        <dbReference type="ARBA" id="ARBA00023136"/>
    </source>
</evidence>
<evidence type="ECO:0000256" key="5">
    <source>
        <dbReference type="ARBA" id="ARBA00022989"/>
    </source>
</evidence>
<evidence type="ECO:0000256" key="3">
    <source>
        <dbReference type="ARBA" id="ARBA00022475"/>
    </source>
</evidence>
<keyword evidence="6 7" id="KW-0472">Membrane</keyword>
<evidence type="ECO:0000256" key="7">
    <source>
        <dbReference type="RuleBase" id="RU363032"/>
    </source>
</evidence>
<dbReference type="Proteomes" id="UP001285921">
    <property type="component" value="Unassembled WGS sequence"/>
</dbReference>
<keyword evidence="2 7" id="KW-0813">Transport</keyword>
<keyword evidence="5 7" id="KW-1133">Transmembrane helix</keyword>
<comment type="caution">
    <text evidence="9">The sequence shown here is derived from an EMBL/GenBank/DDBJ whole genome shotgun (WGS) entry which is preliminary data.</text>
</comment>
<organism evidence="9 10">
    <name type="scientific">Paenibacillus glycanilyticus</name>
    <dbReference type="NCBI Taxonomy" id="126569"/>
    <lineage>
        <taxon>Bacteria</taxon>
        <taxon>Bacillati</taxon>
        <taxon>Bacillota</taxon>
        <taxon>Bacilli</taxon>
        <taxon>Bacillales</taxon>
        <taxon>Paenibacillaceae</taxon>
        <taxon>Paenibacillus</taxon>
    </lineage>
</organism>
<proteinExistence type="inferred from homology"/>
<comment type="subcellular location">
    <subcellularLocation>
        <location evidence="1 7">Cell membrane</location>
        <topology evidence="1 7">Multi-pass membrane protein</topology>
    </subcellularLocation>
</comment>
<dbReference type="SUPFAM" id="SSF161098">
    <property type="entry name" value="MetI-like"/>
    <property type="match status" value="1"/>
</dbReference>
<dbReference type="InterPro" id="IPR000515">
    <property type="entry name" value="MetI-like"/>
</dbReference>
<dbReference type="Gene3D" id="1.10.3720.10">
    <property type="entry name" value="MetI-like"/>
    <property type="match status" value="1"/>
</dbReference>
<reference evidence="9 10" key="1">
    <citation type="submission" date="2023-05" db="EMBL/GenBank/DDBJ databases">
        <title>Draft genome of Paenibacillus sp. CCS26.</title>
        <authorList>
            <person name="Akita H."/>
            <person name="Shinto Y."/>
            <person name="Kimura Z."/>
        </authorList>
    </citation>
    <scope>NUCLEOTIDE SEQUENCE [LARGE SCALE GENOMIC DNA]</scope>
    <source>
        <strain evidence="9 10">CCS26</strain>
    </source>
</reference>
<keyword evidence="10" id="KW-1185">Reference proteome</keyword>
<dbReference type="InterPro" id="IPR035906">
    <property type="entry name" value="MetI-like_sf"/>
</dbReference>
<feature type="transmembrane region" description="Helical" evidence="7">
    <location>
        <begin position="252"/>
        <end position="274"/>
    </location>
</feature>